<evidence type="ECO:0000313" key="3">
    <source>
        <dbReference type="Proteomes" id="UP000637383"/>
    </source>
</evidence>
<feature type="transmembrane region" description="Helical" evidence="1">
    <location>
        <begin position="15"/>
        <end position="36"/>
    </location>
</feature>
<keyword evidence="1" id="KW-0472">Membrane</keyword>
<dbReference type="RefSeq" id="WP_190957181.1">
    <property type="nucleotide sequence ID" value="NZ_JACJTU010000022.1"/>
</dbReference>
<keyword evidence="1" id="KW-1133">Transmembrane helix</keyword>
<evidence type="ECO:0000256" key="1">
    <source>
        <dbReference type="SAM" id="Phobius"/>
    </source>
</evidence>
<gene>
    <name evidence="2" type="ORF">H6H03_22175</name>
</gene>
<keyword evidence="3" id="KW-1185">Reference proteome</keyword>
<sequence>MLHEFYRHQLLKAGVGFIGGAAASTVLLNNCPSVLAQSPSLHIRNNITFRRRVARGGWFNLALFAGLLIGISSPAKGEITNLRQGELYIKPGELYYGLPNGIKTYSSYLWSNRSCFIEFDGLERQMCQVAREGKSCFIAMESGLPQQLCEAYREGKSCFIAINSEKDRSWCEHFKEGKSCFMALNGKERELCEEGLIPLKHFIWLS</sequence>
<comment type="caution">
    <text evidence="2">The sequence shown here is derived from an EMBL/GenBank/DDBJ whole genome shotgun (WGS) entry which is preliminary data.</text>
</comment>
<dbReference type="Proteomes" id="UP000637383">
    <property type="component" value="Unassembled WGS sequence"/>
</dbReference>
<reference evidence="2 3" key="1">
    <citation type="journal article" date="2020" name="ISME J.">
        <title>Comparative genomics reveals insights into cyanobacterial evolution and habitat adaptation.</title>
        <authorList>
            <person name="Chen M.Y."/>
            <person name="Teng W.K."/>
            <person name="Zhao L."/>
            <person name="Hu C.X."/>
            <person name="Zhou Y.K."/>
            <person name="Han B.P."/>
            <person name="Song L.R."/>
            <person name="Shu W.S."/>
        </authorList>
    </citation>
    <scope>NUCLEOTIDE SEQUENCE [LARGE SCALE GENOMIC DNA]</scope>
    <source>
        <strain evidence="2 3">FACHB-159</strain>
    </source>
</reference>
<proteinExistence type="predicted"/>
<accession>A0ABR8KAJ7</accession>
<name>A0ABR8KAJ7_9NOSO</name>
<dbReference type="EMBL" id="JACJTU010000022">
    <property type="protein sequence ID" value="MBD2736562.1"/>
    <property type="molecule type" value="Genomic_DNA"/>
</dbReference>
<organism evidence="2 3">
    <name type="scientific">Nostoc paludosum FACHB-159</name>
    <dbReference type="NCBI Taxonomy" id="2692908"/>
    <lineage>
        <taxon>Bacteria</taxon>
        <taxon>Bacillati</taxon>
        <taxon>Cyanobacteriota</taxon>
        <taxon>Cyanophyceae</taxon>
        <taxon>Nostocales</taxon>
        <taxon>Nostocaceae</taxon>
        <taxon>Nostoc</taxon>
    </lineage>
</organism>
<protein>
    <submittedName>
        <fullName evidence="2">Uncharacterized protein</fullName>
    </submittedName>
</protein>
<evidence type="ECO:0000313" key="2">
    <source>
        <dbReference type="EMBL" id="MBD2736562.1"/>
    </source>
</evidence>
<feature type="transmembrane region" description="Helical" evidence="1">
    <location>
        <begin position="57"/>
        <end position="75"/>
    </location>
</feature>
<keyword evidence="1" id="KW-0812">Transmembrane</keyword>